<evidence type="ECO:0000256" key="1">
    <source>
        <dbReference type="SAM" id="Phobius"/>
    </source>
</evidence>
<keyword evidence="1" id="KW-0812">Transmembrane</keyword>
<feature type="non-terminal residue" evidence="2">
    <location>
        <position position="1"/>
    </location>
</feature>
<evidence type="ECO:0000313" key="2">
    <source>
        <dbReference type="EMBL" id="KAK3032883.1"/>
    </source>
</evidence>
<dbReference type="Proteomes" id="UP001188597">
    <property type="component" value="Unassembled WGS sequence"/>
</dbReference>
<accession>A0AA88WRT9</accession>
<feature type="transmembrane region" description="Helical" evidence="1">
    <location>
        <begin position="25"/>
        <end position="45"/>
    </location>
</feature>
<keyword evidence="1" id="KW-1133">Transmembrane helix</keyword>
<keyword evidence="3" id="KW-1185">Reference proteome</keyword>
<sequence>MAATRCILQQIKAAFAHPRADSIDFWELIIISFMLVTLAAALYTLHIYRVRKHLFNFDKYLQIMKWS</sequence>
<name>A0AA88WRT9_9ASTE</name>
<dbReference type="AlphaFoldDB" id="A0AA88WRT9"/>
<comment type="caution">
    <text evidence="2">The sequence shown here is derived from an EMBL/GenBank/DDBJ whole genome shotgun (WGS) entry which is preliminary data.</text>
</comment>
<organism evidence="2 3">
    <name type="scientific">Escallonia herrerae</name>
    <dbReference type="NCBI Taxonomy" id="1293975"/>
    <lineage>
        <taxon>Eukaryota</taxon>
        <taxon>Viridiplantae</taxon>
        <taxon>Streptophyta</taxon>
        <taxon>Embryophyta</taxon>
        <taxon>Tracheophyta</taxon>
        <taxon>Spermatophyta</taxon>
        <taxon>Magnoliopsida</taxon>
        <taxon>eudicotyledons</taxon>
        <taxon>Gunneridae</taxon>
        <taxon>Pentapetalae</taxon>
        <taxon>asterids</taxon>
        <taxon>campanulids</taxon>
        <taxon>Escalloniales</taxon>
        <taxon>Escalloniaceae</taxon>
        <taxon>Escallonia</taxon>
    </lineage>
</organism>
<proteinExistence type="predicted"/>
<reference evidence="2" key="1">
    <citation type="submission" date="2022-12" db="EMBL/GenBank/DDBJ databases">
        <title>Draft genome assemblies for two species of Escallonia (Escalloniales).</title>
        <authorList>
            <person name="Chanderbali A."/>
            <person name="Dervinis C."/>
            <person name="Anghel I."/>
            <person name="Soltis D."/>
            <person name="Soltis P."/>
            <person name="Zapata F."/>
        </authorList>
    </citation>
    <scope>NUCLEOTIDE SEQUENCE</scope>
    <source>
        <strain evidence="2">UCBG64.0493</strain>
        <tissue evidence="2">Leaf</tissue>
    </source>
</reference>
<dbReference type="EMBL" id="JAVXUP010000252">
    <property type="protein sequence ID" value="KAK3032883.1"/>
    <property type="molecule type" value="Genomic_DNA"/>
</dbReference>
<keyword evidence="1" id="KW-0472">Membrane</keyword>
<gene>
    <name evidence="2" type="ORF">RJ639_037060</name>
</gene>
<evidence type="ECO:0000313" key="3">
    <source>
        <dbReference type="Proteomes" id="UP001188597"/>
    </source>
</evidence>
<protein>
    <submittedName>
        <fullName evidence="2">Uncharacterized protein</fullName>
    </submittedName>
</protein>